<accession>A0ACB8UCN7</accession>
<comment type="caution">
    <text evidence="1">The sequence shown here is derived from an EMBL/GenBank/DDBJ whole genome shotgun (WGS) entry which is preliminary data.</text>
</comment>
<sequence>MSVFIPLLDNNVDDAFLASVSRLGPVIVPSAFTKTSAHRGFAHYSLLDHETSLNFDDIVKVLDKGAEKAIIPLAWANEVIGVIPKERILILLDVGNVSAVSDRIRTGVSGIVLKAPTVDSDFIASFTRFFSGASVHVWNTDASNPPSVATIRELRKAGNIPIIPSSLLTLEQTSDVRLNVADAFIAPLVSDRTDGLFPTVVTEENRSLGLVYSSAASVKESILTGRGVYQSRKHGLWRKGETSGAVQDVVSIRVDCDLDALEFDVVQHGSGFCHLERASCFGEARGLAALQSTLRSRLESAPEGSYTKRLFNDSALLRAKIMEEADELCRAETKEEVAFEAADLIYFALTKCTAAGVTIADIERSLDQKAKKVTRRAGNAKPQWVNAEASSSTAKPVSQPTTPAKVVDPNALIRMKTYVLANANTAERAALLKRPVLNSDAMIAKVKPIVDAVHTGGDKALLGLVAKFDRCSTLKDTPILRAPFPELSSNELDPTVREAIDIAYANVKKFHAAQNDGTTLKVETMPGVVCSRFSRPISRVGLYVPGGTAILPSTALMLGVPAQVAGCKEIVLATPPRSDGSISPEVMYAAKLVGASAILRAGGAQAVAALAYGTETVPKVDKIFGPGNQWVTAAKMLVQNDTDALISIDMPAGPSEVLVIADTTCNPAFVAADLLSQAEHGVDSQVVLITVGLPDSTIAAIEDEVDRQARALPRVDIMRESIAKSIIVKTTSVEEGLAFSNDYAPEHLILHLKDAPGAVALVQNAGSVFVGAYSPESCGDYASGTNHTLPTNGYARQFSGVNTQSFQKHITSQEVTADGLKKLGPVVATLADCEGLGAHANAVRIRLRTIS</sequence>
<reference evidence="1" key="1">
    <citation type="journal article" date="2021" name="Environ. Microbiol.">
        <title>Gene family expansions and transcriptome signatures uncover fungal adaptations to wood decay.</title>
        <authorList>
            <person name="Hage H."/>
            <person name="Miyauchi S."/>
            <person name="Viragh M."/>
            <person name="Drula E."/>
            <person name="Min B."/>
            <person name="Chaduli D."/>
            <person name="Navarro D."/>
            <person name="Favel A."/>
            <person name="Norest M."/>
            <person name="Lesage-Meessen L."/>
            <person name="Balint B."/>
            <person name="Merenyi Z."/>
            <person name="de Eugenio L."/>
            <person name="Morin E."/>
            <person name="Martinez A.T."/>
            <person name="Baldrian P."/>
            <person name="Stursova M."/>
            <person name="Martinez M.J."/>
            <person name="Novotny C."/>
            <person name="Magnuson J.K."/>
            <person name="Spatafora J.W."/>
            <person name="Maurice S."/>
            <person name="Pangilinan J."/>
            <person name="Andreopoulos W."/>
            <person name="LaButti K."/>
            <person name="Hundley H."/>
            <person name="Na H."/>
            <person name="Kuo A."/>
            <person name="Barry K."/>
            <person name="Lipzen A."/>
            <person name="Henrissat B."/>
            <person name="Riley R."/>
            <person name="Ahrendt S."/>
            <person name="Nagy L.G."/>
            <person name="Grigoriev I.V."/>
            <person name="Martin F."/>
            <person name="Rosso M.N."/>
        </authorList>
    </citation>
    <scope>NUCLEOTIDE SEQUENCE</scope>
    <source>
        <strain evidence="1">CBS 384.51</strain>
    </source>
</reference>
<evidence type="ECO:0000313" key="2">
    <source>
        <dbReference type="Proteomes" id="UP001055072"/>
    </source>
</evidence>
<gene>
    <name evidence="1" type="ORF">BDY19DRAFT_990777</name>
</gene>
<protein>
    <submittedName>
        <fullName evidence="1">Histidinol dehydrogenase-domain-containing protein</fullName>
    </submittedName>
</protein>
<dbReference type="Proteomes" id="UP001055072">
    <property type="component" value="Unassembled WGS sequence"/>
</dbReference>
<proteinExistence type="predicted"/>
<keyword evidence="2" id="KW-1185">Reference proteome</keyword>
<name>A0ACB8UCN7_9APHY</name>
<dbReference type="EMBL" id="MU274904">
    <property type="protein sequence ID" value="KAI0092030.1"/>
    <property type="molecule type" value="Genomic_DNA"/>
</dbReference>
<evidence type="ECO:0000313" key="1">
    <source>
        <dbReference type="EMBL" id="KAI0092030.1"/>
    </source>
</evidence>
<organism evidence="1 2">
    <name type="scientific">Irpex rosettiformis</name>
    <dbReference type="NCBI Taxonomy" id="378272"/>
    <lineage>
        <taxon>Eukaryota</taxon>
        <taxon>Fungi</taxon>
        <taxon>Dikarya</taxon>
        <taxon>Basidiomycota</taxon>
        <taxon>Agaricomycotina</taxon>
        <taxon>Agaricomycetes</taxon>
        <taxon>Polyporales</taxon>
        <taxon>Irpicaceae</taxon>
        <taxon>Irpex</taxon>
    </lineage>
</organism>